<keyword evidence="1" id="KW-0472">Membrane</keyword>
<organism evidence="2 3">
    <name type="scientific">Parabacteroides gordonii MS-1 = DSM 23371</name>
    <dbReference type="NCBI Taxonomy" id="1203610"/>
    <lineage>
        <taxon>Bacteria</taxon>
        <taxon>Pseudomonadati</taxon>
        <taxon>Bacteroidota</taxon>
        <taxon>Bacteroidia</taxon>
        <taxon>Bacteroidales</taxon>
        <taxon>Tannerellaceae</taxon>
        <taxon>Parabacteroides</taxon>
    </lineage>
</organism>
<keyword evidence="1" id="KW-0812">Transmembrane</keyword>
<dbReference type="RefSeq" id="WP_028728464.1">
    <property type="nucleotide sequence ID" value="NZ_AUAE01000031.1"/>
</dbReference>
<dbReference type="HOGENOM" id="CLU_090570_0_0_10"/>
<protein>
    <submittedName>
        <fullName evidence="2">Uncharacterized protein</fullName>
    </submittedName>
</protein>
<gene>
    <name evidence="2" type="ORF">HMPREF1536_02939</name>
</gene>
<evidence type="ECO:0000313" key="2">
    <source>
        <dbReference type="EMBL" id="KKB55470.1"/>
    </source>
</evidence>
<feature type="transmembrane region" description="Helical" evidence="1">
    <location>
        <begin position="124"/>
        <end position="146"/>
    </location>
</feature>
<evidence type="ECO:0000256" key="1">
    <source>
        <dbReference type="SAM" id="Phobius"/>
    </source>
</evidence>
<reference evidence="2 3" key="1">
    <citation type="submission" date="2013-04" db="EMBL/GenBank/DDBJ databases">
        <title>The Genome Sequence of Parabacteroides gordonii DSM 23371.</title>
        <authorList>
            <consortium name="The Broad Institute Genomics Platform"/>
            <person name="Earl A."/>
            <person name="Ward D."/>
            <person name="Feldgarden M."/>
            <person name="Gevers D."/>
            <person name="Martens E."/>
            <person name="Sakamoto M."/>
            <person name="Benno Y."/>
            <person name="Suzuki N."/>
            <person name="Matsunaga N."/>
            <person name="Koshihara K."/>
            <person name="Seki M."/>
            <person name="Komiya H."/>
            <person name="Walker B."/>
            <person name="Young S."/>
            <person name="Zeng Q."/>
            <person name="Gargeya S."/>
            <person name="Fitzgerald M."/>
            <person name="Haas B."/>
            <person name="Abouelleil A."/>
            <person name="Allen A.W."/>
            <person name="Alvarado L."/>
            <person name="Arachchi H.M."/>
            <person name="Berlin A.M."/>
            <person name="Chapman S.B."/>
            <person name="Gainer-Dewar J."/>
            <person name="Goldberg J."/>
            <person name="Griggs A."/>
            <person name="Gujja S."/>
            <person name="Hansen M."/>
            <person name="Howarth C."/>
            <person name="Imamovic A."/>
            <person name="Ireland A."/>
            <person name="Larimer J."/>
            <person name="McCowan C."/>
            <person name="Murphy C."/>
            <person name="Pearson M."/>
            <person name="Poon T.W."/>
            <person name="Priest M."/>
            <person name="Roberts A."/>
            <person name="Saif S."/>
            <person name="Shea T."/>
            <person name="Sisk P."/>
            <person name="Sykes S."/>
            <person name="Wortman J."/>
            <person name="Nusbaum C."/>
            <person name="Birren B."/>
        </authorList>
    </citation>
    <scope>NUCLEOTIDE SEQUENCE [LARGE SCALE GENOMIC DNA]</scope>
    <source>
        <strain evidence="2 3">MS-1</strain>
    </source>
</reference>
<dbReference type="AlphaFoldDB" id="A0A0F5JD78"/>
<proteinExistence type="predicted"/>
<name>A0A0F5JD78_9BACT</name>
<feature type="transmembrane region" description="Helical" evidence="1">
    <location>
        <begin position="33"/>
        <end position="52"/>
    </location>
</feature>
<dbReference type="EMBL" id="AQHW01000015">
    <property type="protein sequence ID" value="KKB55470.1"/>
    <property type="molecule type" value="Genomic_DNA"/>
</dbReference>
<accession>A0A0F5JD78</accession>
<keyword evidence="1" id="KW-1133">Transmembrane helix</keyword>
<feature type="transmembrane region" description="Helical" evidence="1">
    <location>
        <begin position="153"/>
        <end position="171"/>
    </location>
</feature>
<feature type="transmembrane region" description="Helical" evidence="1">
    <location>
        <begin position="58"/>
        <end position="76"/>
    </location>
</feature>
<evidence type="ECO:0000313" key="3">
    <source>
        <dbReference type="Proteomes" id="UP000033035"/>
    </source>
</evidence>
<comment type="caution">
    <text evidence="2">The sequence shown here is derived from an EMBL/GenBank/DDBJ whole genome shotgun (WGS) entry which is preliminary data.</text>
</comment>
<dbReference type="Proteomes" id="UP000033035">
    <property type="component" value="Unassembled WGS sequence"/>
</dbReference>
<feature type="transmembrane region" description="Helical" evidence="1">
    <location>
        <begin position="96"/>
        <end position="118"/>
    </location>
</feature>
<dbReference type="STRING" id="1203610.HMPREF1536_02939"/>
<feature type="transmembrane region" description="Helical" evidence="1">
    <location>
        <begin position="177"/>
        <end position="198"/>
    </location>
</feature>
<keyword evidence="3" id="KW-1185">Reference proteome</keyword>
<sequence>MEERTLNEKESLTLITQMINSSKKNMEMGQGNIMLFWGYFTTALSVILFLLINFTHNFMWSWGWMLMFVVWPVISYRKRQNKPKVVTYTDKVISQVWQVMGYMFIITFLTIGVMEFTFARHADFMLMLPLSLIYCGLGTAITGIIIQERWMTYSPLIAFIIAIYMLTMLMIGTKVTLLWYLYFGLSFVFMMIIPGHIVNHKAKKQCLKN</sequence>
<dbReference type="PATRIC" id="fig|1203610.3.peg.3009"/>